<dbReference type="Proteomes" id="UP000054815">
    <property type="component" value="Unassembled WGS sequence"/>
</dbReference>
<accession>A0A0V0XL87</accession>
<gene>
    <name evidence="1" type="ORF">T4E_12233</name>
</gene>
<sequence length="98" mass="11519">MTAVFYSFFSPRTRIKNILLYYQLNVQASLIFAKEQPDDRRCVKHFDFILAAGEETGGRTVEKRRKLYFDRFGKVLPAVKVDGRTHKCRAYQARNRKA</sequence>
<comment type="caution">
    <text evidence="1">The sequence shown here is derived from an EMBL/GenBank/DDBJ whole genome shotgun (WGS) entry which is preliminary data.</text>
</comment>
<dbReference type="EMBL" id="JYDU01000225">
    <property type="protein sequence ID" value="KRX88721.1"/>
    <property type="molecule type" value="Genomic_DNA"/>
</dbReference>
<organism evidence="1 2">
    <name type="scientific">Trichinella pseudospiralis</name>
    <name type="common">Parasitic roundworm</name>
    <dbReference type="NCBI Taxonomy" id="6337"/>
    <lineage>
        <taxon>Eukaryota</taxon>
        <taxon>Metazoa</taxon>
        <taxon>Ecdysozoa</taxon>
        <taxon>Nematoda</taxon>
        <taxon>Enoplea</taxon>
        <taxon>Dorylaimia</taxon>
        <taxon>Trichinellida</taxon>
        <taxon>Trichinellidae</taxon>
        <taxon>Trichinella</taxon>
    </lineage>
</organism>
<evidence type="ECO:0000313" key="1">
    <source>
        <dbReference type="EMBL" id="KRX88721.1"/>
    </source>
</evidence>
<dbReference type="AlphaFoldDB" id="A0A0V0XL87"/>
<protein>
    <submittedName>
        <fullName evidence="1">Uncharacterized protein</fullName>
    </submittedName>
</protein>
<proteinExistence type="predicted"/>
<name>A0A0V0XL87_TRIPS</name>
<evidence type="ECO:0000313" key="2">
    <source>
        <dbReference type="Proteomes" id="UP000054815"/>
    </source>
</evidence>
<reference evidence="1 2" key="1">
    <citation type="submission" date="2015-01" db="EMBL/GenBank/DDBJ databases">
        <title>Evolution of Trichinella species and genotypes.</title>
        <authorList>
            <person name="Korhonen P.K."/>
            <person name="Edoardo P."/>
            <person name="Giuseppe L.R."/>
            <person name="Gasser R.B."/>
        </authorList>
    </citation>
    <scope>NUCLEOTIDE SEQUENCE [LARGE SCALE GENOMIC DNA]</scope>
    <source>
        <strain evidence="1">ISS141</strain>
    </source>
</reference>